<accession>A0A1S2MCH8</accession>
<dbReference type="EMBL" id="MLQS01000001">
    <property type="protein sequence ID" value="OIJ22310.1"/>
    <property type="molecule type" value="Genomic_DNA"/>
</dbReference>
<name>A0A1S2MCH8_9BACI</name>
<organism evidence="1 2">
    <name type="scientific">Anaerobacillus alkalidiazotrophicus</name>
    <dbReference type="NCBI Taxonomy" id="472963"/>
    <lineage>
        <taxon>Bacteria</taxon>
        <taxon>Bacillati</taxon>
        <taxon>Bacillota</taxon>
        <taxon>Bacilli</taxon>
        <taxon>Bacillales</taxon>
        <taxon>Bacillaceae</taxon>
        <taxon>Anaerobacillus</taxon>
    </lineage>
</organism>
<gene>
    <name evidence="1" type="ORF">BKP45_06635</name>
</gene>
<proteinExistence type="predicted"/>
<protein>
    <submittedName>
        <fullName evidence="1">Uncharacterized protein</fullName>
    </submittedName>
</protein>
<keyword evidence="2" id="KW-1185">Reference proteome</keyword>
<dbReference type="AlphaFoldDB" id="A0A1S2MCH8"/>
<dbReference type="STRING" id="472963.BKP45_06635"/>
<dbReference type="RefSeq" id="WP_071388865.1">
    <property type="nucleotide sequence ID" value="NZ_MLQS01000001.1"/>
</dbReference>
<sequence>MKRSIIYLTILCLLLLVGTIILLIRPVEKIDPTPRANKEVASHFWSSFNEINFELTNEGIYIEQFIDSDRLNQLVQISDDNGPSQMAIQGSIEAGKVIIIANSKLLAFPTQYRLSYTPSIKDGRMALTLEEAKIGRLPLPINIVKSRLAGLKGHLIEKDVDEDLVFTGTPRAFVFQEAKIQDESLFIGFHIKITSLNDLIELGSFMIPEQIIQVIRKHVLGF</sequence>
<comment type="caution">
    <text evidence="1">The sequence shown here is derived from an EMBL/GenBank/DDBJ whole genome shotgun (WGS) entry which is preliminary data.</text>
</comment>
<evidence type="ECO:0000313" key="2">
    <source>
        <dbReference type="Proteomes" id="UP000180057"/>
    </source>
</evidence>
<reference evidence="1 2" key="1">
    <citation type="submission" date="2016-10" db="EMBL/GenBank/DDBJ databases">
        <title>Draft genome sequences of four alkaliphilic bacteria belonging to the Anaerobacillus genus.</title>
        <authorList>
            <person name="Bassil N.M."/>
            <person name="Lloyd J.R."/>
        </authorList>
    </citation>
    <scope>NUCLEOTIDE SEQUENCE [LARGE SCALE GENOMIC DNA]</scope>
    <source>
        <strain evidence="1 2">DSM 22531</strain>
    </source>
</reference>
<dbReference type="Proteomes" id="UP000180057">
    <property type="component" value="Unassembled WGS sequence"/>
</dbReference>
<dbReference type="OrthoDB" id="2985023at2"/>
<evidence type="ECO:0000313" key="1">
    <source>
        <dbReference type="EMBL" id="OIJ22310.1"/>
    </source>
</evidence>